<evidence type="ECO:0000313" key="3">
    <source>
        <dbReference type="Proteomes" id="UP000006502"/>
    </source>
</evidence>
<feature type="compositionally biased region" description="Polar residues" evidence="1">
    <location>
        <begin position="52"/>
        <end position="71"/>
    </location>
</feature>
<dbReference type="Proteomes" id="UP000006502">
    <property type="component" value="Chromosome"/>
</dbReference>
<dbReference type="PATRIC" id="fig|1212765.3.peg.941"/>
<reference evidence="3" key="2">
    <citation type="submission" date="2012-07" db="EMBL/GenBank/DDBJ databases">
        <title>Complete genome sequence of 'Candidatus Mycoplasma haemolamae'.</title>
        <authorList>
            <person name="Guimaraes A.M.S."/>
            <person name="Toth B."/>
            <person name="Santos A.P."/>
            <person name="Nascimento N.C."/>
            <person name="Sojka J.E."/>
            <person name="Messick J.B."/>
        </authorList>
    </citation>
    <scope>NUCLEOTIDE SEQUENCE [LARGE SCALE GENOMIC DNA]</scope>
    <source>
        <strain evidence="3">Purdue</strain>
    </source>
</reference>
<reference evidence="2 3" key="1">
    <citation type="journal article" date="2012" name="J. Bacteriol.">
        <title>Genome Sequence of "Candidatus Mycoplasma haemolamae" Strain Purdue, a Red Blood Cell Pathogen of Alpacas (Vicugna pacos) and Llamas (Lama glama).</title>
        <authorList>
            <person name="Guimaraes A.M."/>
            <person name="Toth B."/>
            <person name="Santos A.P."/>
            <person name="do Nascimento N.C."/>
            <person name="Kritchevsky J.E."/>
            <person name="Messick J.B."/>
        </authorList>
    </citation>
    <scope>NUCLEOTIDE SEQUENCE [LARGE SCALE GENOMIC DNA]</scope>
    <source>
        <strain evidence="2 3">Purdue</strain>
    </source>
</reference>
<sequence>MAFYKIIGGAASLLTVSAVGGIAIKSSNNGASVDAPIQVDVPGSPPTESRGPESTQSVPEIKSMNSVTPRTTEPKHRLVTYSFTNGSTKAALTCPEGVYPWAGHDSQKDVIICQSDTKQHSIQWFALKTPAPNCELVGSTNSYTCSSKQRKLTKIPLTGKRDSKNKEGIQIS</sequence>
<name>I7BAQ9_MYCHA</name>
<dbReference type="KEGG" id="mhl:MHLP_04150"/>
<dbReference type="HOGENOM" id="CLU_132611_0_0_14"/>
<evidence type="ECO:0000256" key="1">
    <source>
        <dbReference type="SAM" id="MobiDB-lite"/>
    </source>
</evidence>
<dbReference type="EMBL" id="CP003731">
    <property type="protein sequence ID" value="AFO52410.1"/>
    <property type="molecule type" value="Genomic_DNA"/>
</dbReference>
<protein>
    <submittedName>
        <fullName evidence="2">Uncharacterized protein</fullName>
    </submittedName>
</protein>
<organism evidence="2 3">
    <name type="scientific">Mycoplasma haematolamae (strain Purdue)</name>
    <dbReference type="NCBI Taxonomy" id="1212765"/>
    <lineage>
        <taxon>Bacteria</taxon>
        <taxon>Bacillati</taxon>
        <taxon>Mycoplasmatota</taxon>
        <taxon>Mollicutes</taxon>
        <taxon>Mycoplasmataceae</taxon>
        <taxon>Mycoplasma</taxon>
    </lineage>
</organism>
<feature type="region of interest" description="Disordered" evidence="1">
    <location>
        <begin position="33"/>
        <end position="73"/>
    </location>
</feature>
<keyword evidence="3" id="KW-1185">Reference proteome</keyword>
<dbReference type="STRING" id="1212765.MHLP_04150"/>
<dbReference type="AlphaFoldDB" id="I7BAQ9"/>
<evidence type="ECO:0000313" key="2">
    <source>
        <dbReference type="EMBL" id="AFO52410.1"/>
    </source>
</evidence>
<accession>I7BAQ9</accession>
<proteinExistence type="predicted"/>
<gene>
    <name evidence="2" type="ordered locus">MHLP_04150</name>
</gene>